<evidence type="ECO:0000313" key="3">
    <source>
        <dbReference type="EMBL" id="MVX57935.1"/>
    </source>
</evidence>
<dbReference type="AlphaFoldDB" id="A0A6L6YJM8"/>
<feature type="signal peptide" evidence="1">
    <location>
        <begin position="1"/>
        <end position="20"/>
    </location>
</feature>
<keyword evidence="1" id="KW-0732">Signal</keyword>
<dbReference type="Gene3D" id="2.40.100.20">
    <property type="match status" value="1"/>
</dbReference>
<dbReference type="InterPro" id="IPR029000">
    <property type="entry name" value="Cyclophilin-like_dom_sf"/>
</dbReference>
<proteinExistence type="predicted"/>
<dbReference type="Proteomes" id="UP000472580">
    <property type="component" value="Unassembled WGS sequence"/>
</dbReference>
<dbReference type="EMBL" id="WSRP01000062">
    <property type="protein sequence ID" value="MVX57935.1"/>
    <property type="molecule type" value="Genomic_DNA"/>
</dbReference>
<name>A0A6L6YJM8_9BURK</name>
<comment type="caution">
    <text evidence="3">The sequence shown here is derived from an EMBL/GenBank/DDBJ whole genome shotgun (WGS) entry which is preliminary data.</text>
</comment>
<dbReference type="OrthoDB" id="5298378at2"/>
<accession>A0A6L6YJM8</accession>
<feature type="domain" description="Cyclophilin-like" evidence="2">
    <location>
        <begin position="26"/>
        <end position="133"/>
    </location>
</feature>
<feature type="chain" id="PRO_5027123509" description="Cyclophilin-like domain-containing protein" evidence="1">
    <location>
        <begin position="21"/>
        <end position="139"/>
    </location>
</feature>
<evidence type="ECO:0000256" key="1">
    <source>
        <dbReference type="SAM" id="SignalP"/>
    </source>
</evidence>
<reference evidence="3 4" key="1">
    <citation type="submission" date="2019-12" db="EMBL/GenBank/DDBJ databases">
        <title>Microbes associate with the intestines of laboratory mice.</title>
        <authorList>
            <person name="Navarre W."/>
            <person name="Wong E."/>
        </authorList>
    </citation>
    <scope>NUCLEOTIDE SEQUENCE [LARGE SCALE GENOMIC DNA]</scope>
    <source>
        <strain evidence="3 4">NM82_D38</strain>
    </source>
</reference>
<evidence type="ECO:0000259" key="2">
    <source>
        <dbReference type="Pfam" id="PF18050"/>
    </source>
</evidence>
<gene>
    <name evidence="3" type="ORF">E5987_12170</name>
</gene>
<dbReference type="Pfam" id="PF18050">
    <property type="entry name" value="Cyclophil_like2"/>
    <property type="match status" value="1"/>
</dbReference>
<organism evidence="3 4">
    <name type="scientific">Parasutterella muris</name>
    <dbReference type="NCBI Taxonomy" id="2565572"/>
    <lineage>
        <taxon>Bacteria</taxon>
        <taxon>Pseudomonadati</taxon>
        <taxon>Pseudomonadota</taxon>
        <taxon>Betaproteobacteria</taxon>
        <taxon>Burkholderiales</taxon>
        <taxon>Sutterellaceae</taxon>
        <taxon>Parasutterella</taxon>
    </lineage>
</organism>
<evidence type="ECO:0000313" key="4">
    <source>
        <dbReference type="Proteomes" id="UP000472580"/>
    </source>
</evidence>
<dbReference type="SUPFAM" id="SSF50891">
    <property type="entry name" value="Cyclophilin-like"/>
    <property type="match status" value="1"/>
</dbReference>
<keyword evidence="4" id="KW-1185">Reference proteome</keyword>
<dbReference type="InterPro" id="IPR041183">
    <property type="entry name" value="Cyclophilin-like"/>
</dbReference>
<dbReference type="PROSITE" id="PS51257">
    <property type="entry name" value="PROKAR_LIPOPROTEIN"/>
    <property type="match status" value="1"/>
</dbReference>
<dbReference type="RefSeq" id="WP_160336348.1">
    <property type="nucleotide sequence ID" value="NZ_CALPCR010000006.1"/>
</dbReference>
<sequence length="139" mass="14982">MKLKASAAAIGLMACGVLSAQTIEVQLGEKAGTIELNVNDAACSLLEQMPLRLKFEDFGSAERIAYLPQKLKLGSSPTSCAPSEGDLTYYIPWGNLAVFVKGWRPSNDLVPLGKLSDQALEIIKSSSNRTIEIRAVRSK</sequence>
<protein>
    <recommendedName>
        <fullName evidence="2">Cyclophilin-like domain-containing protein</fullName>
    </recommendedName>
</protein>